<accession>A0A939F301</accession>
<evidence type="ECO:0000313" key="3">
    <source>
        <dbReference type="Proteomes" id="UP000664167"/>
    </source>
</evidence>
<evidence type="ECO:0000256" key="1">
    <source>
        <dbReference type="SAM" id="SignalP"/>
    </source>
</evidence>
<dbReference type="EMBL" id="JAFLRJ010000042">
    <property type="protein sequence ID" value="MBO0511315.1"/>
    <property type="molecule type" value="Genomic_DNA"/>
</dbReference>
<keyword evidence="1" id="KW-0732">Signal</keyword>
<name>A0A939F301_9ACTN</name>
<protein>
    <submittedName>
        <fullName evidence="2">Uncharacterized protein</fullName>
    </submittedName>
</protein>
<sequence>MRKLAQILAVASLTAATTLVFNGAAEAATVSPASVSNTCTETVKIRSSASTSAAIKGYCYTYSKVTSTCYNVGTTVFGNPYWDKVHVVTPKQCMDCLPITTDGWVSEYYLSNKNAVHC</sequence>
<dbReference type="RefSeq" id="WP_206960739.1">
    <property type="nucleotide sequence ID" value="NZ_BAAAJJ010000029.1"/>
</dbReference>
<dbReference type="AlphaFoldDB" id="A0A939F301"/>
<evidence type="ECO:0000313" key="2">
    <source>
        <dbReference type="EMBL" id="MBO0511315.1"/>
    </source>
</evidence>
<feature type="signal peptide" evidence="1">
    <location>
        <begin position="1"/>
        <end position="27"/>
    </location>
</feature>
<dbReference type="Proteomes" id="UP000664167">
    <property type="component" value="Unassembled WGS sequence"/>
</dbReference>
<comment type="caution">
    <text evidence="2">The sequence shown here is derived from an EMBL/GenBank/DDBJ whole genome shotgun (WGS) entry which is preliminary data.</text>
</comment>
<reference evidence="2" key="1">
    <citation type="submission" date="2021-03" db="EMBL/GenBank/DDBJ databases">
        <title>Streptomyces poriferae sp. nov., a novel marine sponge-derived Actinobacteria species with anti-MRSA activity.</title>
        <authorList>
            <person name="Sandoval-Powers M."/>
            <person name="Kralova S."/>
            <person name="Nguyen G.-S."/>
            <person name="Fawwal D."/>
            <person name="Degnes K."/>
            <person name="Klinkenberg G."/>
            <person name="Sletta H."/>
            <person name="Wentzel A."/>
            <person name="Liles M.R."/>
        </authorList>
    </citation>
    <scope>NUCLEOTIDE SEQUENCE</scope>
    <source>
        <strain evidence="2">DSM 41794</strain>
    </source>
</reference>
<proteinExistence type="predicted"/>
<keyword evidence="3" id="KW-1185">Reference proteome</keyword>
<dbReference type="Gene3D" id="2.30.30.40">
    <property type="entry name" value="SH3 Domains"/>
    <property type="match status" value="1"/>
</dbReference>
<gene>
    <name evidence="2" type="ORF">J0695_05750</name>
</gene>
<organism evidence="2 3">
    <name type="scientific">Streptomyces beijiangensis</name>
    <dbReference type="NCBI Taxonomy" id="163361"/>
    <lineage>
        <taxon>Bacteria</taxon>
        <taxon>Bacillati</taxon>
        <taxon>Actinomycetota</taxon>
        <taxon>Actinomycetes</taxon>
        <taxon>Kitasatosporales</taxon>
        <taxon>Streptomycetaceae</taxon>
        <taxon>Streptomyces</taxon>
    </lineage>
</organism>
<feature type="chain" id="PRO_5037620621" evidence="1">
    <location>
        <begin position="28"/>
        <end position="118"/>
    </location>
</feature>